<keyword evidence="1" id="KW-0472">Membrane</keyword>
<name>A1SWK1_PSYIN</name>
<dbReference type="EMBL" id="CP000510">
    <property type="protein sequence ID" value="ABM03866.1"/>
    <property type="molecule type" value="Genomic_DNA"/>
</dbReference>
<dbReference type="HOGENOM" id="CLU_1169900_0_0_6"/>
<feature type="transmembrane region" description="Helical" evidence="1">
    <location>
        <begin position="195"/>
        <end position="216"/>
    </location>
</feature>
<dbReference type="OrthoDB" id="7594417at2"/>
<dbReference type="Proteomes" id="UP000000639">
    <property type="component" value="Chromosome"/>
</dbReference>
<dbReference type="AlphaFoldDB" id="A1SWK1"/>
<accession>A1SWK1</accession>
<organism evidence="2 3">
    <name type="scientific">Psychromonas ingrahamii (strain DSM 17664 / CCUG 51855 / 37)</name>
    <dbReference type="NCBI Taxonomy" id="357804"/>
    <lineage>
        <taxon>Bacteria</taxon>
        <taxon>Pseudomonadati</taxon>
        <taxon>Pseudomonadota</taxon>
        <taxon>Gammaproteobacteria</taxon>
        <taxon>Alteromonadales</taxon>
        <taxon>Psychromonadaceae</taxon>
        <taxon>Psychromonas</taxon>
    </lineage>
</organism>
<protein>
    <submittedName>
        <fullName evidence="2">Uncharacterized protein</fullName>
    </submittedName>
</protein>
<evidence type="ECO:0000313" key="3">
    <source>
        <dbReference type="Proteomes" id="UP000000639"/>
    </source>
</evidence>
<dbReference type="KEGG" id="pin:Ping_2121"/>
<evidence type="ECO:0000313" key="2">
    <source>
        <dbReference type="EMBL" id="ABM03866.1"/>
    </source>
</evidence>
<feature type="transmembrane region" description="Helical" evidence="1">
    <location>
        <begin position="154"/>
        <end position="174"/>
    </location>
</feature>
<keyword evidence="1" id="KW-1133">Transmembrane helix</keyword>
<keyword evidence="1" id="KW-0812">Transmembrane</keyword>
<gene>
    <name evidence="2" type="ordered locus">Ping_2121</name>
</gene>
<dbReference type="RefSeq" id="WP_011770426.1">
    <property type="nucleotide sequence ID" value="NC_008709.1"/>
</dbReference>
<feature type="transmembrane region" description="Helical" evidence="1">
    <location>
        <begin position="125"/>
        <end position="148"/>
    </location>
</feature>
<reference evidence="2 3" key="1">
    <citation type="submission" date="2007-01" db="EMBL/GenBank/DDBJ databases">
        <title>Complete sequence of Psychromonas ingrahamii 37.</title>
        <authorList>
            <consortium name="US DOE Joint Genome Institute"/>
            <person name="Copeland A."/>
            <person name="Lucas S."/>
            <person name="Lapidus A."/>
            <person name="Barry K."/>
            <person name="Detter J.C."/>
            <person name="Glavina del Rio T."/>
            <person name="Hammon N."/>
            <person name="Israni S."/>
            <person name="Dalin E."/>
            <person name="Tice H."/>
            <person name="Pitluck S."/>
            <person name="Thompson L.S."/>
            <person name="Brettin T."/>
            <person name="Bruce D."/>
            <person name="Han C."/>
            <person name="Tapia R."/>
            <person name="Schmutz J."/>
            <person name="Larimer F."/>
            <person name="Land M."/>
            <person name="Hauser L."/>
            <person name="Kyrpides N."/>
            <person name="Ivanova N."/>
            <person name="Staley J."/>
            <person name="Richardson P."/>
        </authorList>
    </citation>
    <scope>NUCLEOTIDE SEQUENCE [LARGE SCALE GENOMIC DNA]</scope>
    <source>
        <strain evidence="2 3">37</strain>
    </source>
</reference>
<keyword evidence="3" id="KW-1185">Reference proteome</keyword>
<sequence>MLNQSYQNLRASIRRLMDSGATSSEQLTRLESELDAELSWATANRVELALVDYYDDVKLVTEWQRRLAEIDNFPAQIAAFYKEQIQETELPVVRSLMSRLVFDLQWVIESKRVVRFNENRMRRNIVATSLCAFILFFSPSISRVLFSLEFENLRFYYTFTAATAGILGAAFSQLTSIRSRMQAARVDQMHAISQLGYILTRAMVGAGAGLIMFYLVQSDLLSGAFFPAFIHTPEELL</sequence>
<proteinExistence type="predicted"/>
<evidence type="ECO:0000256" key="1">
    <source>
        <dbReference type="SAM" id="Phobius"/>
    </source>
</evidence>
<dbReference type="eggNOG" id="ENOG502ZYIA">
    <property type="taxonomic scope" value="Bacteria"/>
</dbReference>